<proteinExistence type="predicted"/>
<dbReference type="Bgee" id="ENSNBRG00000010317">
    <property type="expression patterns" value="Expressed in testis and 1 other cell type or tissue"/>
</dbReference>
<protein>
    <submittedName>
        <fullName evidence="2">Si:ch1073-75f15.2</fullName>
    </submittedName>
</protein>
<evidence type="ECO:0000313" key="2">
    <source>
        <dbReference type="Ensembl" id="ENSNBRP00000013289.1"/>
    </source>
</evidence>
<dbReference type="InterPro" id="IPR029168">
    <property type="entry name" value="REC114L"/>
</dbReference>
<dbReference type="AlphaFoldDB" id="A0A3Q4MKZ4"/>
<keyword evidence="3" id="KW-1185">Reference proteome</keyword>
<sequence length="133" mass="14836">QGESRMIRMQFDGCSMAEAINECSSAVEKLMEYIPVTTQDYAPSQPNQPPAAQTCQEKAAGVKPEVLRGTVSIKRLTQQHCLGDTAVTLPRVYQHSSFGQGDLEHFLRVCLLDPTFYGFVEKVEGELRKLVEE</sequence>
<dbReference type="Pfam" id="PF15165">
    <property type="entry name" value="REC114-like"/>
    <property type="match status" value="1"/>
</dbReference>
<feature type="region of interest" description="Disordered" evidence="1">
    <location>
        <begin position="39"/>
        <end position="59"/>
    </location>
</feature>
<evidence type="ECO:0000313" key="3">
    <source>
        <dbReference type="Proteomes" id="UP000261580"/>
    </source>
</evidence>
<feature type="compositionally biased region" description="Low complexity" evidence="1">
    <location>
        <begin position="42"/>
        <end position="53"/>
    </location>
</feature>
<name>A0A3Q4MKZ4_NEOBR</name>
<dbReference type="GeneTree" id="ENSGT01110000267433"/>
<dbReference type="Ensembl" id="ENSNBRT00000013661.1">
    <property type="protein sequence ID" value="ENSNBRP00000013289.1"/>
    <property type="gene ID" value="ENSNBRG00000010317.1"/>
</dbReference>
<reference evidence="2" key="1">
    <citation type="submission" date="2025-08" db="UniProtKB">
        <authorList>
            <consortium name="Ensembl"/>
        </authorList>
    </citation>
    <scope>IDENTIFICATION</scope>
</reference>
<dbReference type="STRING" id="32507.ENSNBRP00000013289"/>
<accession>A0A3Q4MKZ4</accession>
<dbReference type="Proteomes" id="UP000261580">
    <property type="component" value="Unassembled WGS sequence"/>
</dbReference>
<evidence type="ECO:0000256" key="1">
    <source>
        <dbReference type="SAM" id="MobiDB-lite"/>
    </source>
</evidence>
<reference evidence="2" key="2">
    <citation type="submission" date="2025-09" db="UniProtKB">
        <authorList>
            <consortium name="Ensembl"/>
        </authorList>
    </citation>
    <scope>IDENTIFICATION</scope>
</reference>
<dbReference type="PANTHER" id="PTHR34921:SF1">
    <property type="entry name" value="MEIOTIC RECOMBINATION PROTEIN REC114"/>
    <property type="match status" value="1"/>
</dbReference>
<organism evidence="2 3">
    <name type="scientific">Neolamprologus brichardi</name>
    <name type="common">Fairy cichlid</name>
    <name type="synonym">Lamprologus brichardi</name>
    <dbReference type="NCBI Taxonomy" id="32507"/>
    <lineage>
        <taxon>Eukaryota</taxon>
        <taxon>Metazoa</taxon>
        <taxon>Chordata</taxon>
        <taxon>Craniata</taxon>
        <taxon>Vertebrata</taxon>
        <taxon>Euteleostomi</taxon>
        <taxon>Actinopterygii</taxon>
        <taxon>Neopterygii</taxon>
        <taxon>Teleostei</taxon>
        <taxon>Neoteleostei</taxon>
        <taxon>Acanthomorphata</taxon>
        <taxon>Ovalentaria</taxon>
        <taxon>Cichlomorphae</taxon>
        <taxon>Cichliformes</taxon>
        <taxon>Cichlidae</taxon>
        <taxon>African cichlids</taxon>
        <taxon>Pseudocrenilabrinae</taxon>
        <taxon>Lamprologini</taxon>
        <taxon>Neolamprologus</taxon>
    </lineage>
</organism>
<dbReference type="PANTHER" id="PTHR34921">
    <property type="entry name" value="MEIOTIC RECOMBINATION PROTEIN REC114"/>
    <property type="match status" value="1"/>
</dbReference>
<dbReference type="OMA" id="PAAQTCQ"/>